<dbReference type="InterPro" id="IPR006076">
    <property type="entry name" value="FAD-dep_OxRdtase"/>
</dbReference>
<keyword evidence="1 3" id="KW-0560">Oxidoreductase</keyword>
<dbReference type="Gene3D" id="3.50.50.60">
    <property type="entry name" value="FAD/NAD(P)-binding domain"/>
    <property type="match status" value="1"/>
</dbReference>
<feature type="domain" description="FAD dependent oxidoreductase" evidence="2">
    <location>
        <begin position="2"/>
        <end position="347"/>
    </location>
</feature>
<dbReference type="Gene3D" id="3.30.9.10">
    <property type="entry name" value="D-Amino Acid Oxidase, subunit A, domain 2"/>
    <property type="match status" value="1"/>
</dbReference>
<dbReference type="EMBL" id="CP127295">
    <property type="protein sequence ID" value="WIX98468.1"/>
    <property type="molecule type" value="Genomic_DNA"/>
</dbReference>
<organism evidence="3 4">
    <name type="scientific">Amycolatopsis mongoliensis</name>
    <dbReference type="NCBI Taxonomy" id="715475"/>
    <lineage>
        <taxon>Bacteria</taxon>
        <taxon>Bacillati</taxon>
        <taxon>Actinomycetota</taxon>
        <taxon>Actinomycetes</taxon>
        <taxon>Pseudonocardiales</taxon>
        <taxon>Pseudonocardiaceae</taxon>
        <taxon>Amycolatopsis</taxon>
    </lineage>
</organism>
<dbReference type="AlphaFoldDB" id="A0A9Y2NE97"/>
<dbReference type="SUPFAM" id="SSF51905">
    <property type="entry name" value="FAD/NAD(P)-binding domain"/>
    <property type="match status" value="1"/>
</dbReference>
<dbReference type="GO" id="GO:0005737">
    <property type="term" value="C:cytoplasm"/>
    <property type="evidence" value="ECO:0007669"/>
    <property type="project" value="TreeGrafter"/>
</dbReference>
<dbReference type="Proteomes" id="UP001239397">
    <property type="component" value="Chromosome"/>
</dbReference>
<dbReference type="PANTHER" id="PTHR13847">
    <property type="entry name" value="SARCOSINE DEHYDROGENASE-RELATED"/>
    <property type="match status" value="1"/>
</dbReference>
<evidence type="ECO:0000313" key="3">
    <source>
        <dbReference type="EMBL" id="WIX98468.1"/>
    </source>
</evidence>
<dbReference type="EC" id="1.-.-.-" evidence="3"/>
<reference evidence="3 4" key="1">
    <citation type="submission" date="2023-06" db="EMBL/GenBank/DDBJ databases">
        <authorList>
            <person name="Oyuntsetseg B."/>
            <person name="Kim S.B."/>
        </authorList>
    </citation>
    <scope>NUCLEOTIDE SEQUENCE [LARGE SCALE GENOMIC DNA]</scope>
    <source>
        <strain evidence="3 4">4-36</strain>
    </source>
</reference>
<accession>A0A9Y2NE97</accession>
<dbReference type="RefSeq" id="WP_285994953.1">
    <property type="nucleotide sequence ID" value="NZ_CP127295.1"/>
</dbReference>
<name>A0A9Y2NE97_9PSEU</name>
<gene>
    <name evidence="3" type="ORF">QRX60_30930</name>
</gene>
<dbReference type="GO" id="GO:0016491">
    <property type="term" value="F:oxidoreductase activity"/>
    <property type="evidence" value="ECO:0007669"/>
    <property type="project" value="UniProtKB-KW"/>
</dbReference>
<protein>
    <submittedName>
        <fullName evidence="3">FAD-binding oxidoreductase</fullName>
        <ecNumber evidence="3">1.-.-.-</ecNumber>
    </submittedName>
</protein>
<dbReference type="PANTHER" id="PTHR13847:SF289">
    <property type="entry name" value="GLYCINE OXIDASE"/>
    <property type="match status" value="1"/>
</dbReference>
<evidence type="ECO:0000313" key="4">
    <source>
        <dbReference type="Proteomes" id="UP001239397"/>
    </source>
</evidence>
<dbReference type="Pfam" id="PF01266">
    <property type="entry name" value="DAO"/>
    <property type="match status" value="1"/>
</dbReference>
<dbReference type="KEGG" id="amog:QRX60_30930"/>
<keyword evidence="4" id="KW-1185">Reference proteome</keyword>
<proteinExistence type="predicted"/>
<dbReference type="InterPro" id="IPR036188">
    <property type="entry name" value="FAD/NAD-bd_sf"/>
</dbReference>
<evidence type="ECO:0000259" key="2">
    <source>
        <dbReference type="Pfam" id="PF01266"/>
    </source>
</evidence>
<sequence length="386" mass="40138">MKVIVVGAGVLGTAVARALAVAGAEVLLLDRRGPGTGTTSTTFAWTNANRKLDPAYHRLNVAGMTEHADLARRLPGAPSYFPSGALHWANSASAPWLADNVDRLLALGYPVRWIGRDEATPITGALRIPANAVSFAHFPGEGYVLPDRLLGNLLADAGRHGATCAIGEVAAVDDGPGGVSVTLAGGEVHRADRVVLATGRWSERLAAGAGIDLPMLAGIERGSPAVGLLGYVRAPGIDLRCVVHSPTLNLRPAAGGHTVVQALDLNAAVDPADPPAPDGPLARTIARRLSALLPEPAPTPEIDLRVGFRSLPADGHTIAGFGSPRVYCLVSHSGITLGPLLGRLAAAEVVTGRGQELLDPFRPTRFAGRRRADFEVTQQATRLGEQ</sequence>
<evidence type="ECO:0000256" key="1">
    <source>
        <dbReference type="ARBA" id="ARBA00023002"/>
    </source>
</evidence>